<proteinExistence type="predicted"/>
<dbReference type="InterPro" id="IPR010593">
    <property type="entry name" value="DUF1159"/>
</dbReference>
<dbReference type="Proteomes" id="UP001427805">
    <property type="component" value="Unassembled WGS sequence"/>
</dbReference>
<evidence type="ECO:0000256" key="1">
    <source>
        <dbReference type="SAM" id="MobiDB-lite"/>
    </source>
</evidence>
<dbReference type="Pfam" id="PF05258">
    <property type="entry name" value="DciA"/>
    <property type="match status" value="1"/>
</dbReference>
<dbReference type="PIRSF" id="PIRSF032064">
    <property type="entry name" value="UCP032064"/>
    <property type="match status" value="1"/>
</dbReference>
<sequence>MTKPPRITTRQPKLEPKRSNRARPVSDLLPDVGRAAFRKFGFVQHAVVSRWAEIVGERYARVSSPESIRFPKGERSEGVLHLVVTGAYAPMMQHISPEIIDRVNRFFGYTAVGKLQIRHGEVRRRAVTPPLPELKPISEEMGESLRGIADPELKAVLEALASGVASAIPKLGRID</sequence>
<reference evidence="2 3" key="1">
    <citation type="submission" date="2024-05" db="EMBL/GenBank/DDBJ databases">
        <title>Sphingomonas sp. HF-S3 16S ribosomal RNA gene Genome sequencing and assembly.</title>
        <authorList>
            <person name="Lee H."/>
        </authorList>
    </citation>
    <scope>NUCLEOTIDE SEQUENCE [LARGE SCALE GENOMIC DNA]</scope>
    <source>
        <strain evidence="2 3">HF-S3</strain>
    </source>
</reference>
<evidence type="ECO:0000313" key="2">
    <source>
        <dbReference type="EMBL" id="MEN3745626.1"/>
    </source>
</evidence>
<dbReference type="InterPro" id="IPR007922">
    <property type="entry name" value="DciA-like"/>
</dbReference>
<gene>
    <name evidence="2" type="ORF">TPR58_00495</name>
</gene>
<evidence type="ECO:0000313" key="3">
    <source>
        <dbReference type="Proteomes" id="UP001427805"/>
    </source>
</evidence>
<accession>A0ABV0B4K4</accession>
<dbReference type="EMBL" id="JBDIZK010000001">
    <property type="protein sequence ID" value="MEN3745626.1"/>
    <property type="molecule type" value="Genomic_DNA"/>
</dbReference>
<dbReference type="RefSeq" id="WP_346244638.1">
    <property type="nucleotide sequence ID" value="NZ_JBDIZK010000001.1"/>
</dbReference>
<keyword evidence="3" id="KW-1185">Reference proteome</keyword>
<name>A0ABV0B4K4_9SPHN</name>
<organism evidence="2 3">
    <name type="scientific">Sphingomonas rustica</name>
    <dbReference type="NCBI Taxonomy" id="3103142"/>
    <lineage>
        <taxon>Bacteria</taxon>
        <taxon>Pseudomonadati</taxon>
        <taxon>Pseudomonadota</taxon>
        <taxon>Alphaproteobacteria</taxon>
        <taxon>Sphingomonadales</taxon>
        <taxon>Sphingomonadaceae</taxon>
        <taxon>Sphingomonas</taxon>
    </lineage>
</organism>
<comment type="caution">
    <text evidence="2">The sequence shown here is derived from an EMBL/GenBank/DDBJ whole genome shotgun (WGS) entry which is preliminary data.</text>
</comment>
<protein>
    <submittedName>
        <fullName evidence="2">DciA family protein</fullName>
    </submittedName>
</protein>
<feature type="region of interest" description="Disordered" evidence="1">
    <location>
        <begin position="1"/>
        <end position="25"/>
    </location>
</feature>